<dbReference type="AlphaFoldDB" id="A0AAN9Z1T7"/>
<reference evidence="1 2" key="1">
    <citation type="submission" date="2024-03" db="EMBL/GenBank/DDBJ databases">
        <title>The genome assembly and annotation of the cricket Gryllus longicercus Weissman &amp; Gray.</title>
        <authorList>
            <person name="Szrajer S."/>
            <person name="Gray D."/>
            <person name="Ylla G."/>
        </authorList>
    </citation>
    <scope>NUCLEOTIDE SEQUENCE [LARGE SCALE GENOMIC DNA]</scope>
    <source>
        <strain evidence="1">DAG 2021-001</strain>
        <tissue evidence="1">Whole body minus gut</tissue>
    </source>
</reference>
<name>A0AAN9Z1T7_9ORTH</name>
<evidence type="ECO:0000313" key="1">
    <source>
        <dbReference type="EMBL" id="KAK7793101.1"/>
    </source>
</evidence>
<comment type="caution">
    <text evidence="1">The sequence shown here is derived from an EMBL/GenBank/DDBJ whole genome shotgun (WGS) entry which is preliminary data.</text>
</comment>
<proteinExistence type="predicted"/>
<dbReference type="Proteomes" id="UP001378592">
    <property type="component" value="Unassembled WGS sequence"/>
</dbReference>
<sequence length="35" mass="4098">MKWIETIIKLSALFCTQKLVAVLQLLWECVDKGIY</sequence>
<accession>A0AAN9Z1T7</accession>
<protein>
    <submittedName>
        <fullName evidence="1">Uncharacterized protein</fullName>
    </submittedName>
</protein>
<dbReference type="EMBL" id="JAZDUA010000402">
    <property type="protein sequence ID" value="KAK7793101.1"/>
    <property type="molecule type" value="Genomic_DNA"/>
</dbReference>
<organism evidence="1 2">
    <name type="scientific">Gryllus longicercus</name>
    <dbReference type="NCBI Taxonomy" id="2509291"/>
    <lineage>
        <taxon>Eukaryota</taxon>
        <taxon>Metazoa</taxon>
        <taxon>Ecdysozoa</taxon>
        <taxon>Arthropoda</taxon>
        <taxon>Hexapoda</taxon>
        <taxon>Insecta</taxon>
        <taxon>Pterygota</taxon>
        <taxon>Neoptera</taxon>
        <taxon>Polyneoptera</taxon>
        <taxon>Orthoptera</taxon>
        <taxon>Ensifera</taxon>
        <taxon>Gryllidea</taxon>
        <taxon>Grylloidea</taxon>
        <taxon>Gryllidae</taxon>
        <taxon>Gryllinae</taxon>
        <taxon>Gryllus</taxon>
    </lineage>
</organism>
<gene>
    <name evidence="1" type="ORF">R5R35_004399</name>
</gene>
<keyword evidence="2" id="KW-1185">Reference proteome</keyword>
<evidence type="ECO:0000313" key="2">
    <source>
        <dbReference type="Proteomes" id="UP001378592"/>
    </source>
</evidence>